<dbReference type="Proteomes" id="UP000327013">
    <property type="component" value="Unassembled WGS sequence"/>
</dbReference>
<feature type="compositionally biased region" description="Basic and acidic residues" evidence="1">
    <location>
        <begin position="205"/>
        <end position="232"/>
    </location>
</feature>
<evidence type="ECO:0000313" key="3">
    <source>
        <dbReference type="Proteomes" id="UP000327013"/>
    </source>
</evidence>
<proteinExistence type="predicted"/>
<feature type="region of interest" description="Disordered" evidence="1">
    <location>
        <begin position="184"/>
        <end position="232"/>
    </location>
</feature>
<name>A0A5N6KZS7_9ROSI</name>
<accession>A0A5N6KZS7</accession>
<keyword evidence="3" id="KW-1185">Reference proteome</keyword>
<evidence type="ECO:0000256" key="1">
    <source>
        <dbReference type="SAM" id="MobiDB-lite"/>
    </source>
</evidence>
<organism evidence="2 3">
    <name type="scientific">Carpinus fangiana</name>
    <dbReference type="NCBI Taxonomy" id="176857"/>
    <lineage>
        <taxon>Eukaryota</taxon>
        <taxon>Viridiplantae</taxon>
        <taxon>Streptophyta</taxon>
        <taxon>Embryophyta</taxon>
        <taxon>Tracheophyta</taxon>
        <taxon>Spermatophyta</taxon>
        <taxon>Magnoliopsida</taxon>
        <taxon>eudicotyledons</taxon>
        <taxon>Gunneridae</taxon>
        <taxon>Pentapetalae</taxon>
        <taxon>rosids</taxon>
        <taxon>fabids</taxon>
        <taxon>Fagales</taxon>
        <taxon>Betulaceae</taxon>
        <taxon>Carpinus</taxon>
    </lineage>
</organism>
<reference evidence="2 3" key="1">
    <citation type="submission" date="2019-06" db="EMBL/GenBank/DDBJ databases">
        <title>A chromosomal-level reference genome of Carpinus fangiana (Coryloideae, Betulaceae).</title>
        <authorList>
            <person name="Yang X."/>
            <person name="Wang Z."/>
            <person name="Zhang L."/>
            <person name="Hao G."/>
            <person name="Liu J."/>
            <person name="Yang Y."/>
        </authorList>
    </citation>
    <scope>NUCLEOTIDE SEQUENCE [LARGE SCALE GENOMIC DNA]</scope>
    <source>
        <strain evidence="2">Cfa_2016G</strain>
        <tissue evidence="2">Leaf</tissue>
    </source>
</reference>
<gene>
    <name evidence="2" type="ORF">FH972_025009</name>
</gene>
<sequence length="232" mass="25164">MTNGVVAGIGPGAAPWLELEPDLTLGKGGGGDVGAEAESSNEDFQGVGHGSNWVARDVARTREISATVGSENDAAAAVAIGDAEIVEGQKSWAYVQLLGKKGNSCPGIRKRVHATGIWFDVYLHARKESRVWFLHGLPVWCTLEDGKRRIQDQVRDPGWAVTRRKWTSSHRRLALLVNRCDSPLEPRTSSGRAQTIQTTTRASNKAREQETKHERSGGDGKDEKTSIGKAEI</sequence>
<comment type="caution">
    <text evidence="2">The sequence shown here is derived from an EMBL/GenBank/DDBJ whole genome shotgun (WGS) entry which is preliminary data.</text>
</comment>
<feature type="compositionally biased region" description="Polar residues" evidence="1">
    <location>
        <begin position="187"/>
        <end position="203"/>
    </location>
</feature>
<protein>
    <submittedName>
        <fullName evidence="2">Uncharacterized protein</fullName>
    </submittedName>
</protein>
<dbReference type="AlphaFoldDB" id="A0A5N6KZS7"/>
<feature type="region of interest" description="Disordered" evidence="1">
    <location>
        <begin position="27"/>
        <end position="46"/>
    </location>
</feature>
<dbReference type="EMBL" id="VIBQ01000036">
    <property type="protein sequence ID" value="KAB8437329.1"/>
    <property type="molecule type" value="Genomic_DNA"/>
</dbReference>
<evidence type="ECO:0000313" key="2">
    <source>
        <dbReference type="EMBL" id="KAB8437329.1"/>
    </source>
</evidence>